<feature type="DNA-binding region" description="H-T-H motif" evidence="2">
    <location>
        <begin position="28"/>
        <end position="47"/>
    </location>
</feature>
<dbReference type="SUPFAM" id="SSF48498">
    <property type="entry name" value="Tetracyclin repressor-like, C-terminal domain"/>
    <property type="match status" value="1"/>
</dbReference>
<dbReference type="Gene3D" id="1.10.10.60">
    <property type="entry name" value="Homeodomain-like"/>
    <property type="match status" value="1"/>
</dbReference>
<dbReference type="PANTHER" id="PTHR30328:SF54">
    <property type="entry name" value="HTH-TYPE TRANSCRIPTIONAL REPRESSOR SCO4008"/>
    <property type="match status" value="1"/>
</dbReference>
<dbReference type="InterPro" id="IPR001647">
    <property type="entry name" value="HTH_TetR"/>
</dbReference>
<accession>A0ABM6EYU0</accession>
<dbReference type="Proteomes" id="UP000177894">
    <property type="component" value="Chromosome"/>
</dbReference>
<dbReference type="Gene3D" id="1.10.357.10">
    <property type="entry name" value="Tetracycline Repressor, domain 2"/>
    <property type="match status" value="1"/>
</dbReference>
<keyword evidence="5" id="KW-1185">Reference proteome</keyword>
<evidence type="ECO:0000313" key="5">
    <source>
        <dbReference type="Proteomes" id="UP000177894"/>
    </source>
</evidence>
<sequence length="198" mass="23045">MLELLHRKERIILSTIEVIDEYGIQGFSTREVARRQGISESTIFKHFGSKNQLILAVLDHYSQYDEDIIKSIELKKIRGVEAINYFIQAYTTYYENYPAITAITQVYDILNNNSELAGTIKKIFITRIKAMERFVREAQEEGAISFDVDAEKLAIIMVGSYRTICLKWRMERYSFSLKEQVLSTLKMILDVFIKYAAN</sequence>
<dbReference type="InterPro" id="IPR009057">
    <property type="entry name" value="Homeodomain-like_sf"/>
</dbReference>
<dbReference type="Pfam" id="PF00440">
    <property type="entry name" value="TetR_N"/>
    <property type="match status" value="1"/>
</dbReference>
<gene>
    <name evidence="4" type="ORF">BJL90_02670</name>
</gene>
<dbReference type="EMBL" id="CP017603">
    <property type="protein sequence ID" value="AOY78208.1"/>
    <property type="molecule type" value="Genomic_DNA"/>
</dbReference>
<dbReference type="InterPro" id="IPR036271">
    <property type="entry name" value="Tet_transcr_reg_TetR-rel_C_sf"/>
</dbReference>
<dbReference type="Pfam" id="PF08359">
    <property type="entry name" value="TetR_C_4"/>
    <property type="match status" value="1"/>
</dbReference>
<evidence type="ECO:0000256" key="1">
    <source>
        <dbReference type="ARBA" id="ARBA00023125"/>
    </source>
</evidence>
<name>A0ABM6EYU0_9CLOT</name>
<organism evidence="4 5">
    <name type="scientific">Clostridium formicaceticum</name>
    <dbReference type="NCBI Taxonomy" id="1497"/>
    <lineage>
        <taxon>Bacteria</taxon>
        <taxon>Bacillati</taxon>
        <taxon>Bacillota</taxon>
        <taxon>Clostridia</taxon>
        <taxon>Eubacteriales</taxon>
        <taxon>Clostridiaceae</taxon>
        <taxon>Clostridium</taxon>
    </lineage>
</organism>
<dbReference type="PANTHER" id="PTHR30328">
    <property type="entry name" value="TRANSCRIPTIONAL REPRESSOR"/>
    <property type="match status" value="1"/>
</dbReference>
<keyword evidence="1 2" id="KW-0238">DNA-binding</keyword>
<protein>
    <submittedName>
        <fullName evidence="4">TetR family transcriptional regulator</fullName>
    </submittedName>
</protein>
<reference evidence="4 5" key="1">
    <citation type="submission" date="2016-10" db="EMBL/GenBank/DDBJ databases">
        <title>Complete Genome Sequence of Acetogen Clostridium formicoaceticum ATCC 27076.</title>
        <authorList>
            <person name="Bao T."/>
            <person name="Cheng C."/>
            <person name="Zhao J."/>
            <person name="Yang S.-T."/>
            <person name="Wang J."/>
            <person name="Wang M."/>
        </authorList>
    </citation>
    <scope>NUCLEOTIDE SEQUENCE [LARGE SCALE GENOMIC DNA]</scope>
    <source>
        <strain evidence="4 5">ATCC 27076</strain>
    </source>
</reference>
<dbReference type="PRINTS" id="PR00455">
    <property type="entry name" value="HTHTETR"/>
</dbReference>
<evidence type="ECO:0000313" key="4">
    <source>
        <dbReference type="EMBL" id="AOY78208.1"/>
    </source>
</evidence>
<dbReference type="InterPro" id="IPR050109">
    <property type="entry name" value="HTH-type_TetR-like_transc_reg"/>
</dbReference>
<dbReference type="PROSITE" id="PS50977">
    <property type="entry name" value="HTH_TETR_2"/>
    <property type="match status" value="1"/>
</dbReference>
<evidence type="ECO:0000256" key="2">
    <source>
        <dbReference type="PROSITE-ProRule" id="PRU00335"/>
    </source>
</evidence>
<feature type="domain" description="HTH tetR-type" evidence="3">
    <location>
        <begin position="5"/>
        <end position="65"/>
    </location>
</feature>
<dbReference type="InterPro" id="IPR013570">
    <property type="entry name" value="Tscrpt_reg_YsiA_C"/>
</dbReference>
<evidence type="ECO:0000259" key="3">
    <source>
        <dbReference type="PROSITE" id="PS50977"/>
    </source>
</evidence>
<dbReference type="SUPFAM" id="SSF46689">
    <property type="entry name" value="Homeodomain-like"/>
    <property type="match status" value="1"/>
</dbReference>
<proteinExistence type="predicted"/>